<dbReference type="AlphaFoldDB" id="A0A061QLE1"/>
<dbReference type="PANTHER" id="PTHR10380:SF235">
    <property type="entry name" value="CUTICULAR PROTEIN 73D, ISOFORM B"/>
    <property type="match status" value="1"/>
</dbReference>
<evidence type="ECO:0000256" key="3">
    <source>
        <dbReference type="PROSITE-ProRule" id="PRU00497"/>
    </source>
</evidence>
<feature type="region of interest" description="Disordered" evidence="4">
    <location>
        <begin position="697"/>
        <end position="719"/>
    </location>
</feature>
<evidence type="ECO:0000256" key="4">
    <source>
        <dbReference type="SAM" id="MobiDB-lite"/>
    </source>
</evidence>
<dbReference type="InterPro" id="IPR031311">
    <property type="entry name" value="CHIT_BIND_RR_consensus"/>
</dbReference>
<evidence type="ECO:0000256" key="5">
    <source>
        <dbReference type="SAM" id="SignalP"/>
    </source>
</evidence>
<gene>
    <name evidence="6" type="primary">CSH_0441</name>
</gene>
<dbReference type="InterPro" id="IPR050468">
    <property type="entry name" value="Cuticle_Struct_Prot"/>
</dbReference>
<dbReference type="Pfam" id="PF00379">
    <property type="entry name" value="Chitin_bind_4"/>
    <property type="match status" value="6"/>
</dbReference>
<feature type="region of interest" description="Disordered" evidence="4">
    <location>
        <begin position="747"/>
        <end position="777"/>
    </location>
</feature>
<feature type="signal peptide" evidence="5">
    <location>
        <begin position="1"/>
        <end position="17"/>
    </location>
</feature>
<dbReference type="PROSITE" id="PS51257">
    <property type="entry name" value="PROKAR_LIPOPROTEIN"/>
    <property type="match status" value="1"/>
</dbReference>
<sequence length="805" mass="85287">MIKQGIILLAAVVACLALGDGRGYHTKKNTFQAPSQYASVASFHASKPAQGQAEPQGAPSPYAFGYEADGSARQESGDASGKVSGSYKVTNEDGSVRLVKYVADEKGFRADIDTNEPGTKSDNPADVTLKSAAVEKKYEAPTKYAAAQTYTTKYEQKPIQFNLGSSGGAYSYNYESKLEDGGSNAHSESSDGSGRVTGYYSMSAADGRRRKVDYSADGAGFTAAVNTNEFGTKSDSPANVQFMSSAPQQQGPATSSFRQTSAFRQQQQVTQYSAPSYQQAPIQQTSQFSDTKPSPYAFSYDAQLEDGSSSRSESADASGKVVGSYSLATADGRKRLIKYTADHDGFRASVDTNEFGTKSDSPANVEFYSSAPQEAPADPQTYSAPAQRAPMSYAVQQTKISSGSGIKSTFQAPAMSYQGQSSVQYGATANDKPSPYSFEYAADLDDGSVSRSESGDESGKVVGSYSLSVADGRQRKVDYFADKAGFRATVNTNEFGTKADSPADVQFYSSASLDEPAPYSSPNAYKPSSSSAAMYSAPAIAQQPIQSPIQFSMGTGNGAYSYNYQASLEDGGNSAQSESSDGSGKVTGYYSMSIPDGRRRKVDYTADSTGFQASVDTNEFGTKSDSPAHVSFMSSAVQPAPEAPRAPTAFKAPAASLYSAPKASGSADMYRSSYISQQKVEPVQSFQPSPYAFNYEAEASGGSSARKEASDASGTVTGTYEVRNADGSVRVVDYIADKDGFRANVKTNELGTKSDNPADVTVKSDAPSGPVQVRQSSIQEARFPARTYTQKSSMISQKPVDAWSR</sequence>
<dbReference type="GO" id="GO:0062129">
    <property type="term" value="C:chitin-based extracellular matrix"/>
    <property type="evidence" value="ECO:0007669"/>
    <property type="project" value="TreeGrafter"/>
</dbReference>
<dbReference type="InterPro" id="IPR000618">
    <property type="entry name" value="Insect_cuticle"/>
</dbReference>
<evidence type="ECO:0000313" key="6">
    <source>
        <dbReference type="EMBL" id="JAC59240.1"/>
    </source>
</evidence>
<dbReference type="PROSITE" id="PS00233">
    <property type="entry name" value="CHIT_BIND_RR_1"/>
    <property type="match status" value="5"/>
</dbReference>
<feature type="compositionally biased region" description="Polar residues" evidence="4">
    <location>
        <begin position="228"/>
        <end position="292"/>
    </location>
</feature>
<reference evidence="6" key="1">
    <citation type="submission" date="2014-05" db="EMBL/GenBank/DDBJ databases">
        <title>Assembled transcriptome sequences from leg hypodermis of the spider Cupiennius salei.</title>
        <authorList>
            <person name="French A.S."/>
            <person name="Li A.W."/>
            <person name="Meisner S."/>
            <person name="Torkkeli P.H."/>
        </authorList>
    </citation>
    <scope>NUCLEOTIDE SEQUENCE</scope>
    <source>
        <tissue evidence="6">Leg</tissue>
    </source>
</reference>
<feature type="chain" id="PRO_5001605150" evidence="5">
    <location>
        <begin position="18"/>
        <end position="805"/>
    </location>
</feature>
<dbReference type="PROSITE" id="PS51155">
    <property type="entry name" value="CHIT_BIND_RR_2"/>
    <property type="match status" value="6"/>
</dbReference>
<comment type="function">
    <text evidence="1">Component of the rigid cuticle of the spider.</text>
</comment>
<evidence type="ECO:0000256" key="1">
    <source>
        <dbReference type="ARBA" id="ARBA00002980"/>
    </source>
</evidence>
<dbReference type="GO" id="GO:0008010">
    <property type="term" value="F:structural constituent of chitin-based larval cuticle"/>
    <property type="evidence" value="ECO:0007669"/>
    <property type="project" value="TreeGrafter"/>
</dbReference>
<dbReference type="PANTHER" id="PTHR10380">
    <property type="entry name" value="CUTICLE PROTEIN"/>
    <property type="match status" value="1"/>
</dbReference>
<evidence type="ECO:0000256" key="2">
    <source>
        <dbReference type="ARBA" id="ARBA00022460"/>
    </source>
</evidence>
<organism evidence="6">
    <name type="scientific">Cupiennius salei</name>
    <name type="common">American wandering spider</name>
    <dbReference type="NCBI Taxonomy" id="6928"/>
    <lineage>
        <taxon>Eukaryota</taxon>
        <taxon>Metazoa</taxon>
        <taxon>Ecdysozoa</taxon>
        <taxon>Arthropoda</taxon>
        <taxon>Chelicerata</taxon>
        <taxon>Arachnida</taxon>
        <taxon>Araneae</taxon>
        <taxon>Araneomorphae</taxon>
        <taxon>Entelegynae</taxon>
        <taxon>Lycosoidea</taxon>
        <taxon>Ctenidae</taxon>
        <taxon>Cupiennius</taxon>
    </lineage>
</organism>
<accession>A0A061QLE1</accession>
<feature type="region of interest" description="Disordered" evidence="4">
    <location>
        <begin position="44"/>
        <end position="87"/>
    </location>
</feature>
<keyword evidence="2 3" id="KW-0193">Cuticle</keyword>
<protein>
    <submittedName>
        <fullName evidence="6">Putative cuticular protein</fullName>
    </submittedName>
</protein>
<proteinExistence type="evidence at transcript level"/>
<name>A0A061QLE1_CUPSA</name>
<keyword evidence="5" id="KW-0732">Signal</keyword>
<dbReference type="EMBL" id="GBFC01000098">
    <property type="protein sequence ID" value="JAC59240.1"/>
    <property type="molecule type" value="mRNA"/>
</dbReference>
<feature type="region of interest" description="Disordered" evidence="4">
    <location>
        <begin position="228"/>
        <end position="298"/>
    </location>
</feature>